<dbReference type="Proteomes" id="UP000242638">
    <property type="component" value="Unassembled WGS sequence"/>
</dbReference>
<sequence length="413" mass="48182">MTKKLLDYYKRKDVHAHLIEKYRQDFINNIKSLAREIQYSTSHKLDCAGELKKTSDFVKLCLRPAVEDFINRTLGIDIVDEILKNHDSEEYSSRSFFSYNIQKELLQKDDLEGFGKYISKYELYIKNWIFLHIQQKVSQDKTLTNLKNKSLQIIVDKITEAIKNSSKDGEGVLLPDDTENLSKFISRMQKYLVKDLSFSVEAEKTSLFPTEIKCQVFIDSLLTSVNELKEKLQEEFTSSEDVTDTINKLLIKPQDELFRRVFGCGRQCPFCKVPCDAGGKEHLQHQAAVHRPQGLGGSRYEDDNKLVETLCTTDVCSEHYFKNADTESEGHPYKKYVDFYPHWKIQPDSTTEVTDYWKYVLATYNDHFAKLYKAKPADVPEDWKNITKEQALKGLEDAFEISMKLKRFYKRNI</sequence>
<reference evidence="3" key="1">
    <citation type="submission" date="2013-11" db="EMBL/GenBank/DDBJ databases">
        <title>The genomic landscape of the Guanapo guppy.</title>
        <authorList>
            <person name="Kuenstner A."/>
            <person name="Dreyer C."/>
        </authorList>
    </citation>
    <scope>NUCLEOTIDE SEQUENCE</scope>
    <source>
        <strain evidence="3">Guanapo</strain>
    </source>
</reference>
<dbReference type="PANTHER" id="PTHR14819:SF9">
    <property type="entry name" value="UP-REGULATOR OF CELL PROLIFERATION-LIKE"/>
    <property type="match status" value="1"/>
</dbReference>
<proteinExistence type="predicted"/>
<dbReference type="Pfam" id="PF25974">
    <property type="entry name" value="URGCP_9th"/>
    <property type="match status" value="1"/>
</dbReference>
<dbReference type="GeneTree" id="ENSGT00940000154390"/>
<dbReference type="STRING" id="8081.ENSPREP00000024242"/>
<evidence type="ECO:0000259" key="1">
    <source>
        <dbReference type="Pfam" id="PF25974"/>
    </source>
</evidence>
<accession>A0A3P9PQT0</accession>
<protein>
    <recommendedName>
        <fullName evidence="1">Interferon-induced very large GTPase 1 domain-containing protein</fullName>
    </recommendedName>
</protein>
<name>A0A3P9PQT0_POERE</name>
<organism evidence="2 3">
    <name type="scientific">Poecilia reticulata</name>
    <name type="common">Guppy</name>
    <name type="synonym">Acanthophacelus reticulatus</name>
    <dbReference type="NCBI Taxonomy" id="8081"/>
    <lineage>
        <taxon>Eukaryota</taxon>
        <taxon>Metazoa</taxon>
        <taxon>Chordata</taxon>
        <taxon>Craniata</taxon>
        <taxon>Vertebrata</taxon>
        <taxon>Euteleostomi</taxon>
        <taxon>Actinopterygii</taxon>
        <taxon>Neopterygii</taxon>
        <taxon>Teleostei</taxon>
        <taxon>Neoteleostei</taxon>
        <taxon>Acanthomorphata</taxon>
        <taxon>Ovalentaria</taxon>
        <taxon>Atherinomorphae</taxon>
        <taxon>Cyprinodontiformes</taxon>
        <taxon>Poeciliidae</taxon>
        <taxon>Poeciliinae</taxon>
        <taxon>Poecilia</taxon>
    </lineage>
</organism>
<keyword evidence="3" id="KW-1185">Reference proteome</keyword>
<dbReference type="InterPro" id="IPR052986">
    <property type="entry name" value="VLIG_GTPase"/>
</dbReference>
<evidence type="ECO:0000313" key="3">
    <source>
        <dbReference type="Proteomes" id="UP000242638"/>
    </source>
</evidence>
<dbReference type="PANTHER" id="PTHR14819">
    <property type="entry name" value="GTP-BINDING"/>
    <property type="match status" value="1"/>
</dbReference>
<dbReference type="InterPro" id="IPR058641">
    <property type="entry name" value="GVIN1_dom"/>
</dbReference>
<reference evidence="2" key="2">
    <citation type="submission" date="2025-08" db="UniProtKB">
        <authorList>
            <consortium name="Ensembl"/>
        </authorList>
    </citation>
    <scope>IDENTIFICATION</scope>
    <source>
        <strain evidence="2">Guanapo</strain>
    </source>
</reference>
<dbReference type="OMA" id="DAFEISM"/>
<dbReference type="Bgee" id="ENSPREG00000016373">
    <property type="expression patterns" value="Expressed in caudal fin"/>
</dbReference>
<reference evidence="2" key="3">
    <citation type="submission" date="2025-09" db="UniProtKB">
        <authorList>
            <consortium name="Ensembl"/>
        </authorList>
    </citation>
    <scope>IDENTIFICATION</scope>
    <source>
        <strain evidence="2">Guanapo</strain>
    </source>
</reference>
<feature type="domain" description="Interferon-induced very large GTPase 1" evidence="1">
    <location>
        <begin position="1"/>
        <end position="54"/>
    </location>
</feature>
<evidence type="ECO:0000313" key="2">
    <source>
        <dbReference type="Ensembl" id="ENSPREP00000024242.1"/>
    </source>
</evidence>
<dbReference type="AlphaFoldDB" id="A0A3P9PQT0"/>
<dbReference type="Ensembl" id="ENSPRET00000024488.1">
    <property type="protein sequence ID" value="ENSPREP00000024242.1"/>
    <property type="gene ID" value="ENSPREG00000016373.1"/>
</dbReference>